<accession>A0A8E0VED0</accession>
<evidence type="ECO:0000313" key="2">
    <source>
        <dbReference type="EMBL" id="KAA0183503.1"/>
    </source>
</evidence>
<dbReference type="OrthoDB" id="6231986at2759"/>
<sequence>MASSVMILFAMDTRQVPAKIIQEATERYHKRAKEQLRSFLVNKYKDLTNVILENLPSINGLPLSAFLNRMRGVIPLGLQTPTSLNRLLDGELELISSGNKQDPAAETNITHEDKIQAVRIFCRAAADPNNLEVYSKWLGLNAAILNEALANCLGTEHRDLTQETCFTIAYLARKFHFQMTTKLDLVIGALVRAMATTLIPWESYVEQYRDAKERHNDIELARGRNIAFHHPRMEYQFSEVNHRVLGCIYYTLGDLLFNCPMPKLIHFFECRIFRRREMTRNLLFTILHVVVINLNELKSEAERLATLAKQLSSENLPSLDGAGPLTSRRGKLYSETMWNDLPANLYSDIIRVYNDRNRANKMFINEIMALLRAHAPEKLPIFEEATLKALELYTGSGGGRLTETYQIGRPTTGEGSGSGSRRRKSLQAHDANAGGVNGAKAGTSTISGTLISGEASGISRQSRILAHLPAVTDNQQTEKPAEKQSSETNSTSSSEGNYSSESNKQESKISRRTIIVPKIPDLMQTTRVFRK</sequence>
<feature type="region of interest" description="Disordered" evidence="1">
    <location>
        <begin position="400"/>
        <end position="444"/>
    </location>
</feature>
<protein>
    <submittedName>
        <fullName evidence="2">Uncharacterized protein</fullName>
    </submittedName>
</protein>
<name>A0A8E0VED0_9TREM</name>
<dbReference type="Proteomes" id="UP000728185">
    <property type="component" value="Unassembled WGS sequence"/>
</dbReference>
<feature type="compositionally biased region" description="Low complexity" evidence="1">
    <location>
        <begin position="431"/>
        <end position="442"/>
    </location>
</feature>
<evidence type="ECO:0000256" key="1">
    <source>
        <dbReference type="SAM" id="MobiDB-lite"/>
    </source>
</evidence>
<proteinExistence type="predicted"/>
<comment type="caution">
    <text evidence="2">The sequence shown here is derived from an EMBL/GenBank/DDBJ whole genome shotgun (WGS) entry which is preliminary data.</text>
</comment>
<evidence type="ECO:0000313" key="3">
    <source>
        <dbReference type="Proteomes" id="UP000728185"/>
    </source>
</evidence>
<dbReference type="AlphaFoldDB" id="A0A8E0VED0"/>
<feature type="compositionally biased region" description="Low complexity" evidence="1">
    <location>
        <begin position="486"/>
        <end position="502"/>
    </location>
</feature>
<dbReference type="EMBL" id="LUCM01011761">
    <property type="protein sequence ID" value="KAA0183503.1"/>
    <property type="molecule type" value="Genomic_DNA"/>
</dbReference>
<organism evidence="2 3">
    <name type="scientific">Fasciolopsis buskii</name>
    <dbReference type="NCBI Taxonomy" id="27845"/>
    <lineage>
        <taxon>Eukaryota</taxon>
        <taxon>Metazoa</taxon>
        <taxon>Spiralia</taxon>
        <taxon>Lophotrochozoa</taxon>
        <taxon>Platyhelminthes</taxon>
        <taxon>Trematoda</taxon>
        <taxon>Digenea</taxon>
        <taxon>Plagiorchiida</taxon>
        <taxon>Echinostomata</taxon>
        <taxon>Echinostomatoidea</taxon>
        <taxon>Fasciolidae</taxon>
        <taxon>Fasciolopsis</taxon>
    </lineage>
</organism>
<feature type="region of interest" description="Disordered" evidence="1">
    <location>
        <begin position="470"/>
        <end position="514"/>
    </location>
</feature>
<reference evidence="2" key="1">
    <citation type="submission" date="2019-05" db="EMBL/GenBank/DDBJ databases">
        <title>Annotation for the trematode Fasciolopsis buski.</title>
        <authorList>
            <person name="Choi Y.-J."/>
        </authorList>
    </citation>
    <scope>NUCLEOTIDE SEQUENCE</scope>
    <source>
        <strain evidence="2">HT</strain>
        <tissue evidence="2">Whole worm</tissue>
    </source>
</reference>
<gene>
    <name evidence="2" type="ORF">FBUS_00708</name>
</gene>
<keyword evidence="3" id="KW-1185">Reference proteome</keyword>